<name>A0ABR4IPJ4_9EURO</name>
<dbReference type="Proteomes" id="UP001610335">
    <property type="component" value="Unassembled WGS sequence"/>
</dbReference>
<reference evidence="1 2" key="1">
    <citation type="submission" date="2024-07" db="EMBL/GenBank/DDBJ databases">
        <title>Section-level genome sequencing and comparative genomics of Aspergillus sections Usti and Cavernicolus.</title>
        <authorList>
            <consortium name="Lawrence Berkeley National Laboratory"/>
            <person name="Nybo J.L."/>
            <person name="Vesth T.C."/>
            <person name="Theobald S."/>
            <person name="Frisvad J.C."/>
            <person name="Larsen T.O."/>
            <person name="Kjaerboelling I."/>
            <person name="Rothschild-Mancinelli K."/>
            <person name="Lyhne E.K."/>
            <person name="Kogle M.E."/>
            <person name="Barry K."/>
            <person name="Clum A."/>
            <person name="Na H."/>
            <person name="Ledsgaard L."/>
            <person name="Lin J."/>
            <person name="Lipzen A."/>
            <person name="Kuo A."/>
            <person name="Riley R."/>
            <person name="Mondo S."/>
            <person name="LaButti K."/>
            <person name="Haridas S."/>
            <person name="Pangalinan J."/>
            <person name="Salamov A.A."/>
            <person name="Simmons B.A."/>
            <person name="Magnuson J.K."/>
            <person name="Chen J."/>
            <person name="Drula E."/>
            <person name="Henrissat B."/>
            <person name="Wiebenga A."/>
            <person name="Lubbers R.J."/>
            <person name="Gomes A.C."/>
            <person name="Makela M.R."/>
            <person name="Stajich J."/>
            <person name="Grigoriev I.V."/>
            <person name="Mortensen U.H."/>
            <person name="De vries R.P."/>
            <person name="Baker S.E."/>
            <person name="Andersen M.R."/>
        </authorList>
    </citation>
    <scope>NUCLEOTIDE SEQUENCE [LARGE SCALE GENOMIC DNA]</scope>
    <source>
        <strain evidence="1 2">CBS 600.67</strain>
    </source>
</reference>
<dbReference type="EMBL" id="JBFXLS010000015">
    <property type="protein sequence ID" value="KAL2829674.1"/>
    <property type="molecule type" value="Genomic_DNA"/>
</dbReference>
<keyword evidence="2" id="KW-1185">Reference proteome</keyword>
<protein>
    <submittedName>
        <fullName evidence="1">Uncharacterized protein</fullName>
    </submittedName>
</protein>
<accession>A0ABR4IPJ4</accession>
<evidence type="ECO:0000313" key="2">
    <source>
        <dbReference type="Proteomes" id="UP001610335"/>
    </source>
</evidence>
<sequence length="125" mass="13852">MFYEESEDTDGELTIKEYLSRSDPFRATTSNQPWPYPPTITPAELTTVEQVNALKTEMLRIIEDDGFPAVEHLTFEIVNVSKPEYPLGHRTQTTLAPGGVCPNTLSLGSVSTATHAIDFLSIHKS</sequence>
<organism evidence="1 2">
    <name type="scientific">Aspergillus cavernicola</name>
    <dbReference type="NCBI Taxonomy" id="176166"/>
    <lineage>
        <taxon>Eukaryota</taxon>
        <taxon>Fungi</taxon>
        <taxon>Dikarya</taxon>
        <taxon>Ascomycota</taxon>
        <taxon>Pezizomycotina</taxon>
        <taxon>Eurotiomycetes</taxon>
        <taxon>Eurotiomycetidae</taxon>
        <taxon>Eurotiales</taxon>
        <taxon>Aspergillaceae</taxon>
        <taxon>Aspergillus</taxon>
        <taxon>Aspergillus subgen. Nidulantes</taxon>
    </lineage>
</organism>
<comment type="caution">
    <text evidence="1">The sequence shown here is derived from an EMBL/GenBank/DDBJ whole genome shotgun (WGS) entry which is preliminary data.</text>
</comment>
<proteinExistence type="predicted"/>
<gene>
    <name evidence="1" type="ORF">BDW59DRAFT_158852</name>
</gene>
<evidence type="ECO:0000313" key="1">
    <source>
        <dbReference type="EMBL" id="KAL2829674.1"/>
    </source>
</evidence>